<dbReference type="EMBL" id="VLJV01000001">
    <property type="protein sequence ID" value="TWH19426.1"/>
    <property type="molecule type" value="Genomic_DNA"/>
</dbReference>
<dbReference type="GO" id="GO:0055085">
    <property type="term" value="P:transmembrane transport"/>
    <property type="evidence" value="ECO:0007669"/>
    <property type="project" value="UniProtKB-ARBA"/>
</dbReference>
<dbReference type="PANTHER" id="PTHR43776">
    <property type="entry name" value="TRANSPORT ATP-BINDING PROTEIN"/>
    <property type="match status" value="1"/>
</dbReference>
<evidence type="ECO:0000256" key="4">
    <source>
        <dbReference type="ARBA" id="ARBA00022840"/>
    </source>
</evidence>
<evidence type="ECO:0000259" key="6">
    <source>
        <dbReference type="PROSITE" id="PS50893"/>
    </source>
</evidence>
<keyword evidence="8" id="KW-1185">Reference proteome</keyword>
<feature type="domain" description="ABC transporter" evidence="6">
    <location>
        <begin position="6"/>
        <end position="260"/>
    </location>
</feature>
<comment type="caution">
    <text evidence="7">The sequence shown here is derived from an EMBL/GenBank/DDBJ whole genome shotgun (WGS) entry which is preliminary data.</text>
</comment>
<dbReference type="PROSITE" id="PS00211">
    <property type="entry name" value="ABC_TRANSPORTER_1"/>
    <property type="match status" value="2"/>
</dbReference>
<dbReference type="AlphaFoldDB" id="A0A660C7V7"/>
<dbReference type="Pfam" id="PF00005">
    <property type="entry name" value="ABC_tran"/>
    <property type="match status" value="2"/>
</dbReference>
<evidence type="ECO:0000313" key="8">
    <source>
        <dbReference type="Proteomes" id="UP000317303"/>
    </source>
</evidence>
<name>A0A660C7V7_9PSEU</name>
<gene>
    <name evidence="7" type="ORF">JD82_01250</name>
</gene>
<dbReference type="PROSITE" id="PS50893">
    <property type="entry name" value="ABC_TRANSPORTER_2"/>
    <property type="match status" value="2"/>
</dbReference>
<dbReference type="InterPro" id="IPR027417">
    <property type="entry name" value="P-loop_NTPase"/>
</dbReference>
<evidence type="ECO:0000256" key="2">
    <source>
        <dbReference type="ARBA" id="ARBA00022448"/>
    </source>
</evidence>
<dbReference type="InterPro" id="IPR050319">
    <property type="entry name" value="ABC_transp_ATP-bind"/>
</dbReference>
<evidence type="ECO:0000313" key="7">
    <source>
        <dbReference type="EMBL" id="TWH19426.1"/>
    </source>
</evidence>
<feature type="domain" description="ABC transporter" evidence="6">
    <location>
        <begin position="281"/>
        <end position="521"/>
    </location>
</feature>
<dbReference type="InterPro" id="IPR003439">
    <property type="entry name" value="ABC_transporter-like_ATP-bd"/>
</dbReference>
<feature type="region of interest" description="Disordered" evidence="5">
    <location>
        <begin position="530"/>
        <end position="560"/>
    </location>
</feature>
<reference evidence="7 8" key="1">
    <citation type="submission" date="2019-07" db="EMBL/GenBank/DDBJ databases">
        <title>R&amp;d 2014.</title>
        <authorList>
            <person name="Klenk H.-P."/>
        </authorList>
    </citation>
    <scope>NUCLEOTIDE SEQUENCE [LARGE SCALE GENOMIC DNA]</scope>
    <source>
        <strain evidence="7 8">DSM 43194</strain>
    </source>
</reference>
<dbReference type="RefSeq" id="WP_084705616.1">
    <property type="nucleotide sequence ID" value="NZ_JOIJ01000002.1"/>
</dbReference>
<dbReference type="Gene3D" id="3.40.50.300">
    <property type="entry name" value="P-loop containing nucleotide triphosphate hydrolases"/>
    <property type="match status" value="2"/>
</dbReference>
<dbReference type="OrthoDB" id="3169708at2"/>
<keyword evidence="2" id="KW-0813">Transport</keyword>
<dbReference type="InterPro" id="IPR017871">
    <property type="entry name" value="ABC_transporter-like_CS"/>
</dbReference>
<keyword evidence="4 7" id="KW-0067">ATP-binding</keyword>
<evidence type="ECO:0000256" key="5">
    <source>
        <dbReference type="SAM" id="MobiDB-lite"/>
    </source>
</evidence>
<dbReference type="SMART" id="SM00382">
    <property type="entry name" value="AAA"/>
    <property type="match status" value="2"/>
</dbReference>
<dbReference type="CDD" id="cd03257">
    <property type="entry name" value="ABC_NikE_OppD_transporters"/>
    <property type="match status" value="2"/>
</dbReference>
<keyword evidence="3" id="KW-0547">Nucleotide-binding</keyword>
<comment type="similarity">
    <text evidence="1">Belongs to the ABC transporter superfamily.</text>
</comment>
<dbReference type="PANTHER" id="PTHR43776:SF7">
    <property type="entry name" value="D,D-DIPEPTIDE TRANSPORT ATP-BINDING PROTEIN DDPF-RELATED"/>
    <property type="match status" value="1"/>
</dbReference>
<dbReference type="SUPFAM" id="SSF52540">
    <property type="entry name" value="P-loop containing nucleoside triphosphate hydrolases"/>
    <property type="match status" value="2"/>
</dbReference>
<accession>A0A660C7V7</accession>
<organism evidence="7 8">
    <name type="scientific">Prauserella rugosa</name>
    <dbReference type="NCBI Taxonomy" id="43354"/>
    <lineage>
        <taxon>Bacteria</taxon>
        <taxon>Bacillati</taxon>
        <taxon>Actinomycetota</taxon>
        <taxon>Actinomycetes</taxon>
        <taxon>Pseudonocardiales</taxon>
        <taxon>Pseudonocardiaceae</taxon>
        <taxon>Prauserella</taxon>
    </lineage>
</organism>
<dbReference type="InterPro" id="IPR003593">
    <property type="entry name" value="AAA+_ATPase"/>
</dbReference>
<proteinExistence type="inferred from homology"/>
<sequence>MTAPILTVRGLRAVAGESVLLDGIDLDVTPGSVLAVVGRSGSGKTTLGYALQGQDRPGIALSGSVRLHGSSSGELPAGELSSGELLGRTDAERRRLRTGVTAMVPQHPQAVLNPMRRIGAALRELAALSQSRRSARGEAVRTALAAARLDPSVAGRFPHQLSGGQQQRVALAQALITRPGLVVLDEPTAGADPVTTSEIADTLADLVAGGTALVLLTHDLPLARRLADSTIVLHDGRVAERGDGASPLEAPDTDHGRTLVGAEARLEAPAPRSAGPRRSVLVADGVGYRAPRGATLLSDVNLTVRAGACVAIVGRSGAGKTTLARGLAGLTPFDSGEVRWGEHPLPPSARRRSAPQRRHVQYVHQDARGGFDPRRPVTHQIARTAELLRGLPRPQARREAEDLLAHWGVGPEQARRRPEQLSGGQLQRAAVVRALLARPAVLVCDEVTSALDTVTRTDLLTTLADLRSTQDTAVVLISHDLAVVTALAEEVHVLDGGRLVETASPDALLTAPRSRAAAELVTAMQHHHIPGDHMRHHHGRWRAPDGSSEPQAQPVPEPGV</sequence>
<protein>
    <submittedName>
        <fullName evidence="7">Peptide/nickel transport system ATP-binding protein</fullName>
    </submittedName>
</protein>
<dbReference type="Proteomes" id="UP000317303">
    <property type="component" value="Unassembled WGS sequence"/>
</dbReference>
<evidence type="ECO:0000256" key="3">
    <source>
        <dbReference type="ARBA" id="ARBA00022741"/>
    </source>
</evidence>
<dbReference type="GO" id="GO:0016887">
    <property type="term" value="F:ATP hydrolysis activity"/>
    <property type="evidence" value="ECO:0007669"/>
    <property type="project" value="InterPro"/>
</dbReference>
<dbReference type="GO" id="GO:0005524">
    <property type="term" value="F:ATP binding"/>
    <property type="evidence" value="ECO:0007669"/>
    <property type="project" value="UniProtKB-KW"/>
</dbReference>
<evidence type="ECO:0000256" key="1">
    <source>
        <dbReference type="ARBA" id="ARBA00005417"/>
    </source>
</evidence>